<accession>A0A0E9PG62</accession>
<reference evidence="1" key="1">
    <citation type="submission" date="2014-11" db="EMBL/GenBank/DDBJ databases">
        <authorList>
            <person name="Amaro Gonzalez C."/>
        </authorList>
    </citation>
    <scope>NUCLEOTIDE SEQUENCE</scope>
</reference>
<organism evidence="1">
    <name type="scientific">Anguilla anguilla</name>
    <name type="common">European freshwater eel</name>
    <name type="synonym">Muraena anguilla</name>
    <dbReference type="NCBI Taxonomy" id="7936"/>
    <lineage>
        <taxon>Eukaryota</taxon>
        <taxon>Metazoa</taxon>
        <taxon>Chordata</taxon>
        <taxon>Craniata</taxon>
        <taxon>Vertebrata</taxon>
        <taxon>Euteleostomi</taxon>
        <taxon>Actinopterygii</taxon>
        <taxon>Neopterygii</taxon>
        <taxon>Teleostei</taxon>
        <taxon>Anguilliformes</taxon>
        <taxon>Anguillidae</taxon>
        <taxon>Anguilla</taxon>
    </lineage>
</organism>
<dbReference type="AlphaFoldDB" id="A0A0E9PG62"/>
<dbReference type="EMBL" id="GBXM01105754">
    <property type="protein sequence ID" value="JAH02823.1"/>
    <property type="molecule type" value="Transcribed_RNA"/>
</dbReference>
<protein>
    <submittedName>
        <fullName evidence="1">Uncharacterized protein</fullName>
    </submittedName>
</protein>
<proteinExistence type="predicted"/>
<name>A0A0E9PG62_ANGAN</name>
<sequence>MMSAPLIIESPIITSFHFWEDAAIWVQSGSSVLPLSGSRARSNSCMCWNRLDTPGSGDVAPVWCTRPFQLALLSPNYLPLTLGAKPSYLTYDMGFKNPN</sequence>
<reference evidence="1" key="2">
    <citation type="journal article" date="2015" name="Fish Shellfish Immunol.">
        <title>Early steps in the European eel (Anguilla anguilla)-Vibrio vulnificus interaction in the gills: Role of the RtxA13 toxin.</title>
        <authorList>
            <person name="Callol A."/>
            <person name="Pajuelo D."/>
            <person name="Ebbesson L."/>
            <person name="Teles M."/>
            <person name="MacKenzie S."/>
            <person name="Amaro C."/>
        </authorList>
    </citation>
    <scope>NUCLEOTIDE SEQUENCE</scope>
</reference>
<evidence type="ECO:0000313" key="1">
    <source>
        <dbReference type="EMBL" id="JAH02823.1"/>
    </source>
</evidence>